<evidence type="ECO:0000259" key="26">
    <source>
        <dbReference type="Pfam" id="PF00905"/>
    </source>
</evidence>
<evidence type="ECO:0000256" key="9">
    <source>
        <dbReference type="ARBA" id="ARBA00022670"/>
    </source>
</evidence>
<dbReference type="Gene3D" id="3.40.710.10">
    <property type="entry name" value="DD-peptidase/beta-lactamase superfamily"/>
    <property type="match status" value="1"/>
</dbReference>
<dbReference type="GO" id="GO:0006508">
    <property type="term" value="P:proteolysis"/>
    <property type="evidence" value="ECO:0007669"/>
    <property type="project" value="UniProtKB-KW"/>
</dbReference>
<protein>
    <recommendedName>
        <fullName evidence="6 22">Penicillin-binding protein 1B</fullName>
        <shortName evidence="23">PBP-1b</shortName>
        <shortName evidence="23">PBP1b</shortName>
    </recommendedName>
    <alternativeName>
        <fullName evidence="19 23">Murein polymerase</fullName>
    </alternativeName>
</protein>
<sequence length="751" mass="83908">MRRVWPLLWKFALVGALLLAMGVIYLDAVITDHFEGKRWSIPAKVYGRPLELYDGMPLTDVQLAFELSLLNYRHVFESPGPGSFSSGNNRYEIATRGFDFWEGAEPARRVTFSIRQGRVSGLKVAGQSGGIVRMEPALIGGIYPAHNEDRVLVKLDQVPKQLLQALLAVEDREFFEHFGISFKGIARALYTNLASGEVRQGGSTLTQQLVKNFYLTSERSLSRKATEAVMAVLLDLHYEKVDILEAYLNEVYLGQAGKRAVHGVGLASLYYFGVPLRELNTEQIALLVGVIKGPSWYDPRRNPQRALERRNQVLQIMLQQGVLDQRAYDQVVNKPLGVIKKPLYEDARYPAFLDLMKRQLRQDYRDEDLRTEGLRIFTTLDPWVQESLEQAAQQQIKHLQNGYGKSLQELQVAGLFTASNTGEVVAVIGGQAVRYEGFNRALDAYRPIGSLAKPAVYLAALEQGYHLGQLLQDEPLEHVLPNGSVWSPQNFEKESHGEVPLVLALAHSYNQASARLALDVGIHRVVDVMHRLGVNKKLPELPSLSLGAVSLSPYEITQMYQTIATEGFATPLRTIRSVLTADGQPLQRYELEVEQRFSSADTYLLTYAMQETMRSGTGKSVSRWLSPDLKLAGKTGTSDDQRDSWFAGFSGNYLGVVWMGIDDNKPTPLTGATGALPVWANTMASLPQIALETPLPADVDWYWIDPVQQAQTSAHCSNALYLPLRQDTVPDQRVTCGTGGRVLNWFKRLMR</sequence>
<evidence type="ECO:0000256" key="1">
    <source>
        <dbReference type="ARBA" id="ARBA00002624"/>
    </source>
</evidence>
<accession>A0A2K9LR20</accession>
<dbReference type="SUPFAM" id="SSF56601">
    <property type="entry name" value="beta-lactamase/transpeptidase-like"/>
    <property type="match status" value="1"/>
</dbReference>
<dbReference type="Proteomes" id="UP000235116">
    <property type="component" value="Chromosome"/>
</dbReference>
<keyword evidence="16" id="KW-0046">Antibiotic resistance</keyword>
<dbReference type="NCBIfam" id="TIGR02071">
    <property type="entry name" value="PBP_1b"/>
    <property type="match status" value="1"/>
</dbReference>
<dbReference type="RefSeq" id="WP_101895280.1">
    <property type="nucleotide sequence ID" value="NZ_CP022684.1"/>
</dbReference>
<evidence type="ECO:0000256" key="24">
    <source>
        <dbReference type="PIRSR" id="PIRSR002799-1"/>
    </source>
</evidence>
<dbReference type="PANTHER" id="PTHR32282">
    <property type="entry name" value="BINDING PROTEIN TRANSPEPTIDASE, PUTATIVE-RELATED"/>
    <property type="match status" value="1"/>
</dbReference>
<dbReference type="PIRSF" id="PIRSF002799">
    <property type="entry name" value="PBP_1b"/>
    <property type="match status" value="1"/>
</dbReference>
<dbReference type="SUPFAM" id="SSF53955">
    <property type="entry name" value="Lysozyme-like"/>
    <property type="match status" value="1"/>
</dbReference>
<organism evidence="29 30">
    <name type="scientific">Ketobacter alkanivorans</name>
    <dbReference type="NCBI Taxonomy" id="1917421"/>
    <lineage>
        <taxon>Bacteria</taxon>
        <taxon>Pseudomonadati</taxon>
        <taxon>Pseudomonadota</taxon>
        <taxon>Gammaproteobacteria</taxon>
        <taxon>Pseudomonadales</taxon>
        <taxon>Ketobacteraceae</taxon>
        <taxon>Ketobacter</taxon>
    </lineage>
</organism>
<dbReference type="GO" id="GO:0030288">
    <property type="term" value="C:outer membrane-bounded periplasmic space"/>
    <property type="evidence" value="ECO:0007669"/>
    <property type="project" value="TreeGrafter"/>
</dbReference>
<comment type="similarity">
    <text evidence="4 23">In the C-terminal section; belongs to the transpeptidase family.</text>
</comment>
<dbReference type="Pfam" id="PF00912">
    <property type="entry name" value="Transgly"/>
    <property type="match status" value="1"/>
</dbReference>
<evidence type="ECO:0000256" key="7">
    <source>
        <dbReference type="ARBA" id="ARBA00022475"/>
    </source>
</evidence>
<feature type="active site" description="Acyl-ester intermediate; for transpeptidase activity" evidence="24">
    <location>
        <position position="450"/>
    </location>
</feature>
<dbReference type="GO" id="GO:0071555">
    <property type="term" value="P:cell wall organization"/>
    <property type="evidence" value="ECO:0007669"/>
    <property type="project" value="UniProtKB-UniRule"/>
</dbReference>
<keyword evidence="30" id="KW-1185">Reference proteome</keyword>
<evidence type="ECO:0000256" key="10">
    <source>
        <dbReference type="ARBA" id="ARBA00022676"/>
    </source>
</evidence>
<evidence type="ECO:0000256" key="6">
    <source>
        <dbReference type="ARBA" id="ARBA00018637"/>
    </source>
</evidence>
<dbReference type="Pfam" id="PF00905">
    <property type="entry name" value="Transpeptidase"/>
    <property type="match status" value="1"/>
</dbReference>
<dbReference type="GO" id="GO:0008658">
    <property type="term" value="F:penicillin binding"/>
    <property type="evidence" value="ECO:0007669"/>
    <property type="project" value="UniProtKB-UniRule"/>
</dbReference>
<comment type="catalytic activity">
    <reaction evidence="20">
        <text>Preferential cleavage: (Ac)2-L-Lys-D-Ala-|-D-Ala. Also transpeptidation of peptidyl-alanyl moieties that are N-acyl substituents of D-alanine.</text>
        <dbReference type="EC" id="3.4.16.4"/>
    </reaction>
</comment>
<evidence type="ECO:0000313" key="29">
    <source>
        <dbReference type="EMBL" id="AUM13905.1"/>
    </source>
</evidence>
<evidence type="ECO:0000259" key="27">
    <source>
        <dbReference type="Pfam" id="PF00912"/>
    </source>
</evidence>
<dbReference type="InterPro" id="IPR001264">
    <property type="entry name" value="Glyco_trans_51"/>
</dbReference>
<keyword evidence="14 23" id="KW-0573">Peptidoglycan synthesis</keyword>
<reference evidence="30" key="1">
    <citation type="submission" date="2017-08" db="EMBL/GenBank/DDBJ databases">
        <title>Direct submision.</title>
        <authorList>
            <person name="Kim S.-J."/>
            <person name="Rhee S.-K."/>
        </authorList>
    </citation>
    <scope>NUCLEOTIDE SEQUENCE [LARGE SCALE GENOMIC DNA]</scope>
    <source>
        <strain evidence="30">GI5</strain>
    </source>
</reference>
<evidence type="ECO:0000256" key="17">
    <source>
        <dbReference type="ARBA" id="ARBA00023268"/>
    </source>
</evidence>
<keyword evidence="8" id="KW-0121">Carboxypeptidase</keyword>
<comment type="subcellular location">
    <subcellularLocation>
        <location evidence="2">Cell membrane</location>
    </subcellularLocation>
</comment>
<dbReference type="InterPro" id="IPR011813">
    <property type="entry name" value="PBP_1b"/>
</dbReference>
<keyword evidence="7" id="KW-1003">Cell membrane</keyword>
<evidence type="ECO:0000256" key="14">
    <source>
        <dbReference type="ARBA" id="ARBA00022984"/>
    </source>
</evidence>
<comment type="function">
    <text evidence="1 23">Cell wall formation. Synthesis of cross-linked peptidoglycan from the lipid intermediates. The enzyme has a penicillin-insensitive transglycosylase N-terminal domain (formation of linear glycan strands) and a penicillin-sensitive transpeptidase C-terminal domain (cross-linking of the peptide subunits).</text>
</comment>
<dbReference type="InterPro" id="IPR023346">
    <property type="entry name" value="Lysozyme-like_dom_sf"/>
</dbReference>
<keyword evidence="25" id="KW-1133">Transmembrane helix</keyword>
<comment type="pathway">
    <text evidence="3 23">Cell wall biogenesis; peptidoglycan biosynthesis.</text>
</comment>
<dbReference type="AlphaFoldDB" id="A0A2K9LR20"/>
<evidence type="ECO:0000256" key="2">
    <source>
        <dbReference type="ARBA" id="ARBA00004236"/>
    </source>
</evidence>
<feature type="domain" description="Bifunctional transglycosylase second" evidence="28">
    <location>
        <begin position="52"/>
        <end position="133"/>
    </location>
</feature>
<feature type="domain" description="Glycosyl transferase family 51" evidence="27">
    <location>
        <begin position="146"/>
        <end position="317"/>
    </location>
</feature>
<keyword evidence="12" id="KW-0378">Hydrolase</keyword>
<evidence type="ECO:0000256" key="8">
    <source>
        <dbReference type="ARBA" id="ARBA00022645"/>
    </source>
</evidence>
<evidence type="ECO:0000313" key="30">
    <source>
        <dbReference type="Proteomes" id="UP000235116"/>
    </source>
</evidence>
<evidence type="ECO:0000256" key="4">
    <source>
        <dbReference type="ARBA" id="ARBA00007090"/>
    </source>
</evidence>
<dbReference type="GO" id="GO:0008360">
    <property type="term" value="P:regulation of cell shape"/>
    <property type="evidence" value="ECO:0007669"/>
    <property type="project" value="UniProtKB-UniRule"/>
</dbReference>
<dbReference type="InterPro" id="IPR012338">
    <property type="entry name" value="Beta-lactam/transpept-like"/>
</dbReference>
<evidence type="ECO:0000256" key="5">
    <source>
        <dbReference type="ARBA" id="ARBA00007739"/>
    </source>
</evidence>
<dbReference type="GO" id="GO:0005886">
    <property type="term" value="C:plasma membrane"/>
    <property type="evidence" value="ECO:0007669"/>
    <property type="project" value="UniProtKB-SubCell"/>
</dbReference>
<evidence type="ECO:0000256" key="3">
    <source>
        <dbReference type="ARBA" id="ARBA00004752"/>
    </source>
</evidence>
<evidence type="ECO:0000256" key="18">
    <source>
        <dbReference type="ARBA" id="ARBA00023316"/>
    </source>
</evidence>
<dbReference type="Gene3D" id="1.10.3810.10">
    <property type="entry name" value="Biosynthetic peptidoglycan transglycosylase-like"/>
    <property type="match status" value="1"/>
</dbReference>
<dbReference type="UniPathway" id="UPA00219"/>
<evidence type="ECO:0000256" key="23">
    <source>
        <dbReference type="PIRNR" id="PIRNR002799"/>
    </source>
</evidence>
<gene>
    <name evidence="29" type="primary">mrcB</name>
    <name evidence="29" type="ORF">Kalk_16375</name>
</gene>
<dbReference type="KEGG" id="kak:Kalk_16375"/>
<feature type="domain" description="Penicillin-binding protein transpeptidase" evidence="26">
    <location>
        <begin position="418"/>
        <end position="650"/>
    </location>
</feature>
<dbReference type="Gene3D" id="3.30.2060.10">
    <property type="entry name" value="Penicillin-binding protein 1b domain"/>
    <property type="match status" value="1"/>
</dbReference>
<name>A0A2K9LR20_9GAMM</name>
<dbReference type="InterPro" id="IPR036950">
    <property type="entry name" value="PBP_transglycosylase"/>
</dbReference>
<evidence type="ECO:0000256" key="12">
    <source>
        <dbReference type="ARBA" id="ARBA00022801"/>
    </source>
</evidence>
<evidence type="ECO:0000256" key="11">
    <source>
        <dbReference type="ARBA" id="ARBA00022679"/>
    </source>
</evidence>
<feature type="transmembrane region" description="Helical" evidence="25">
    <location>
        <begin position="7"/>
        <end position="26"/>
    </location>
</feature>
<keyword evidence="18 23" id="KW-0961">Cell wall biogenesis/degradation</keyword>
<evidence type="ECO:0000256" key="20">
    <source>
        <dbReference type="ARBA" id="ARBA00034000"/>
    </source>
</evidence>
<dbReference type="GO" id="GO:0046677">
    <property type="term" value="P:response to antibiotic"/>
    <property type="evidence" value="ECO:0007669"/>
    <property type="project" value="UniProtKB-UniRule"/>
</dbReference>
<keyword evidence="13 23" id="KW-0133">Cell shape</keyword>
<comment type="catalytic activity">
    <reaction evidence="21">
        <text>[GlcNAc-(1-&gt;4)-Mur2Ac(oyl-L-Ala-gamma-D-Glu-L-Lys-D-Ala-D-Ala)](n)-di-trans,octa-cis-undecaprenyl diphosphate + beta-D-GlcNAc-(1-&gt;4)-Mur2Ac(oyl-L-Ala-gamma-D-Glu-L-Lys-D-Ala-D-Ala)-di-trans,octa-cis-undecaprenyl diphosphate = [GlcNAc-(1-&gt;4)-Mur2Ac(oyl-L-Ala-gamma-D-Glu-L-Lys-D-Ala-D-Ala)](n+1)-di-trans,octa-cis-undecaprenyl diphosphate + di-trans,octa-cis-undecaprenyl diphosphate + H(+)</text>
        <dbReference type="Rhea" id="RHEA:23708"/>
        <dbReference type="Rhea" id="RHEA-COMP:9602"/>
        <dbReference type="Rhea" id="RHEA-COMP:9603"/>
        <dbReference type="ChEBI" id="CHEBI:15378"/>
        <dbReference type="ChEBI" id="CHEBI:58405"/>
        <dbReference type="ChEBI" id="CHEBI:60033"/>
        <dbReference type="ChEBI" id="CHEBI:78435"/>
        <dbReference type="EC" id="2.4.99.28"/>
    </reaction>
</comment>
<dbReference type="GO" id="GO:0009002">
    <property type="term" value="F:serine-type D-Ala-D-Ala carboxypeptidase activity"/>
    <property type="evidence" value="ECO:0007669"/>
    <property type="project" value="UniProtKB-EC"/>
</dbReference>
<evidence type="ECO:0000256" key="19">
    <source>
        <dbReference type="ARBA" id="ARBA00032454"/>
    </source>
</evidence>
<dbReference type="GO" id="GO:0008955">
    <property type="term" value="F:peptidoglycan glycosyltransferase activity"/>
    <property type="evidence" value="ECO:0007669"/>
    <property type="project" value="UniProtKB-UniRule"/>
</dbReference>
<dbReference type="OrthoDB" id="9766909at2"/>
<comment type="similarity">
    <text evidence="5 23">In the N-terminal section; belongs to the glycosyltransferase 51 family.</text>
</comment>
<keyword evidence="10 23" id="KW-0328">Glycosyltransferase</keyword>
<evidence type="ECO:0000256" key="21">
    <source>
        <dbReference type="ARBA" id="ARBA00049902"/>
    </source>
</evidence>
<dbReference type="Pfam" id="PF14814">
    <property type="entry name" value="UB2H"/>
    <property type="match status" value="1"/>
</dbReference>
<dbReference type="InterPro" id="IPR001460">
    <property type="entry name" value="PCN-bd_Tpept"/>
</dbReference>
<dbReference type="PANTHER" id="PTHR32282:SF11">
    <property type="entry name" value="PENICILLIN-BINDING PROTEIN 1B"/>
    <property type="match status" value="1"/>
</dbReference>
<dbReference type="InterPro" id="IPR050396">
    <property type="entry name" value="Glycosyltr_51/Transpeptidase"/>
</dbReference>
<proteinExistence type="inferred from homology"/>
<dbReference type="EMBL" id="CP022684">
    <property type="protein sequence ID" value="AUM13905.1"/>
    <property type="molecule type" value="Genomic_DNA"/>
</dbReference>
<evidence type="ECO:0000259" key="28">
    <source>
        <dbReference type="Pfam" id="PF14814"/>
    </source>
</evidence>
<evidence type="ECO:0000256" key="15">
    <source>
        <dbReference type="ARBA" id="ARBA00023136"/>
    </source>
</evidence>
<dbReference type="GO" id="GO:0009252">
    <property type="term" value="P:peptidoglycan biosynthetic process"/>
    <property type="evidence" value="ECO:0007669"/>
    <property type="project" value="UniProtKB-UniRule"/>
</dbReference>
<feature type="active site" description="Proton donor; for transglycosylase activity" evidence="24">
    <location>
        <position position="170"/>
    </location>
</feature>
<evidence type="ECO:0000256" key="16">
    <source>
        <dbReference type="ARBA" id="ARBA00023251"/>
    </source>
</evidence>
<keyword evidence="9" id="KW-0645">Protease</keyword>
<keyword evidence="25" id="KW-0812">Transmembrane</keyword>
<evidence type="ECO:0000256" key="22">
    <source>
        <dbReference type="NCBIfam" id="TIGR02071"/>
    </source>
</evidence>
<dbReference type="FunFam" id="1.10.3810.10:FF:000001">
    <property type="entry name" value="Penicillin-binding protein 1A"/>
    <property type="match status" value="1"/>
</dbReference>
<evidence type="ECO:0000256" key="13">
    <source>
        <dbReference type="ARBA" id="ARBA00022960"/>
    </source>
</evidence>
<keyword evidence="15 25" id="KW-0472">Membrane</keyword>
<dbReference type="InterPro" id="IPR028166">
    <property type="entry name" value="UB2H"/>
</dbReference>
<keyword evidence="17" id="KW-0511">Multifunctional enzyme</keyword>
<evidence type="ECO:0000256" key="25">
    <source>
        <dbReference type="SAM" id="Phobius"/>
    </source>
</evidence>
<dbReference type="GO" id="GO:0009274">
    <property type="term" value="C:peptidoglycan-based cell wall"/>
    <property type="evidence" value="ECO:0007669"/>
    <property type="project" value="UniProtKB-UniRule"/>
</dbReference>
<keyword evidence="11 23" id="KW-0808">Transferase</keyword>